<evidence type="ECO:0000256" key="4">
    <source>
        <dbReference type="ARBA" id="ARBA00022989"/>
    </source>
</evidence>
<dbReference type="Proteomes" id="UP000192674">
    <property type="component" value="Unassembled WGS sequence"/>
</dbReference>
<protein>
    <submittedName>
        <fullName evidence="8">Cytochrome c-type biogenesis protein CcsB</fullName>
    </submittedName>
</protein>
<dbReference type="GO" id="GO:0005886">
    <property type="term" value="C:plasma membrane"/>
    <property type="evidence" value="ECO:0007669"/>
    <property type="project" value="TreeGrafter"/>
</dbReference>
<feature type="domain" description="Cytochrome c assembly protein" evidence="7">
    <location>
        <begin position="80"/>
        <end position="281"/>
    </location>
</feature>
<gene>
    <name evidence="8" type="ORF">SAMN05661093_09339</name>
</gene>
<evidence type="ECO:0000256" key="1">
    <source>
        <dbReference type="ARBA" id="ARBA00004141"/>
    </source>
</evidence>
<feature type="transmembrane region" description="Helical" evidence="6">
    <location>
        <begin position="191"/>
        <end position="214"/>
    </location>
</feature>
<proteinExistence type="predicted"/>
<dbReference type="PANTHER" id="PTHR30071:SF1">
    <property type="entry name" value="CYTOCHROME B_B6 PROTEIN-RELATED"/>
    <property type="match status" value="1"/>
</dbReference>
<name>A0A1W2FV11_KIBAR</name>
<accession>A0A1W2FV11</accession>
<dbReference type="InterPro" id="IPR017562">
    <property type="entry name" value="Cyt_c_biogenesis_CcsA"/>
</dbReference>
<evidence type="ECO:0000313" key="9">
    <source>
        <dbReference type="Proteomes" id="UP000192674"/>
    </source>
</evidence>
<dbReference type="RefSeq" id="WP_084433613.1">
    <property type="nucleotide sequence ID" value="NZ_FWXV01000012.1"/>
</dbReference>
<feature type="transmembrane region" description="Helical" evidence="6">
    <location>
        <begin position="12"/>
        <end position="30"/>
    </location>
</feature>
<keyword evidence="9" id="KW-1185">Reference proteome</keyword>
<keyword evidence="5 6" id="KW-0472">Membrane</keyword>
<evidence type="ECO:0000256" key="6">
    <source>
        <dbReference type="SAM" id="Phobius"/>
    </source>
</evidence>
<feature type="transmembrane region" description="Helical" evidence="6">
    <location>
        <begin position="110"/>
        <end position="130"/>
    </location>
</feature>
<organism evidence="8 9">
    <name type="scientific">Kibdelosporangium aridum</name>
    <dbReference type="NCBI Taxonomy" id="2030"/>
    <lineage>
        <taxon>Bacteria</taxon>
        <taxon>Bacillati</taxon>
        <taxon>Actinomycetota</taxon>
        <taxon>Actinomycetes</taxon>
        <taxon>Pseudonocardiales</taxon>
        <taxon>Pseudonocardiaceae</taxon>
        <taxon>Kibdelosporangium</taxon>
    </lineage>
</organism>
<dbReference type="PANTHER" id="PTHR30071">
    <property type="entry name" value="HEME EXPORTER PROTEIN C"/>
    <property type="match status" value="1"/>
</dbReference>
<dbReference type="InterPro" id="IPR045062">
    <property type="entry name" value="Cyt_c_biogenesis_CcsA/CcmC"/>
</dbReference>
<dbReference type="GO" id="GO:0017004">
    <property type="term" value="P:cytochrome complex assembly"/>
    <property type="evidence" value="ECO:0007669"/>
    <property type="project" value="UniProtKB-KW"/>
</dbReference>
<sequence>MAVVSDWLFTSAIGIYMLAAFLYAAEYVLARRPVAAGRVASARRPRERVERMGLSMTVLGAGVHASSVVLRGLSVGRLPWGNMYEYLSAVGLAAVLTWLYVVRRHRPERVAVFVVLPVALLLFVAGNFLYTEAAGLQPALRSYWIAIHVAAAVLASGVFLVSGVTSALHLVSEYRPERRVRLPQPQFLDKLAYRSGVFGFVTLTFAIISGAIWAEAAWGRFWGWDPKETVAFVSWVCYAAYLHARSTSGWRTRRASWVNIAGLVIVLFNLFFVNLVAVGLHSYAGVQ</sequence>
<keyword evidence="4 6" id="KW-1133">Transmembrane helix</keyword>
<feature type="transmembrane region" description="Helical" evidence="6">
    <location>
        <begin position="226"/>
        <end position="244"/>
    </location>
</feature>
<evidence type="ECO:0000259" key="7">
    <source>
        <dbReference type="Pfam" id="PF01578"/>
    </source>
</evidence>
<evidence type="ECO:0000256" key="2">
    <source>
        <dbReference type="ARBA" id="ARBA00022692"/>
    </source>
</evidence>
<feature type="transmembrane region" description="Helical" evidence="6">
    <location>
        <begin position="142"/>
        <end position="171"/>
    </location>
</feature>
<dbReference type="OrthoDB" id="9814290at2"/>
<feature type="transmembrane region" description="Helical" evidence="6">
    <location>
        <begin position="86"/>
        <end position="103"/>
    </location>
</feature>
<dbReference type="GO" id="GO:0020037">
    <property type="term" value="F:heme binding"/>
    <property type="evidence" value="ECO:0007669"/>
    <property type="project" value="InterPro"/>
</dbReference>
<comment type="subcellular location">
    <subcellularLocation>
        <location evidence="1">Membrane</location>
        <topology evidence="1">Multi-pass membrane protein</topology>
    </subcellularLocation>
</comment>
<keyword evidence="2 6" id="KW-0812">Transmembrane</keyword>
<evidence type="ECO:0000256" key="3">
    <source>
        <dbReference type="ARBA" id="ARBA00022748"/>
    </source>
</evidence>
<dbReference type="EMBL" id="FWXV01000012">
    <property type="protein sequence ID" value="SMD25760.1"/>
    <property type="molecule type" value="Genomic_DNA"/>
</dbReference>
<evidence type="ECO:0000313" key="8">
    <source>
        <dbReference type="EMBL" id="SMD25760.1"/>
    </source>
</evidence>
<dbReference type="NCBIfam" id="TIGR03144">
    <property type="entry name" value="cytochr_II_ccsB"/>
    <property type="match status" value="1"/>
</dbReference>
<feature type="transmembrane region" description="Helical" evidence="6">
    <location>
        <begin position="51"/>
        <end position="74"/>
    </location>
</feature>
<dbReference type="InterPro" id="IPR002541">
    <property type="entry name" value="Cyt_c_assembly"/>
</dbReference>
<dbReference type="AlphaFoldDB" id="A0A1W2FV11"/>
<reference evidence="8 9" key="1">
    <citation type="submission" date="2017-04" db="EMBL/GenBank/DDBJ databases">
        <authorList>
            <person name="Afonso C.L."/>
            <person name="Miller P.J."/>
            <person name="Scott M.A."/>
            <person name="Spackman E."/>
            <person name="Goraichik I."/>
            <person name="Dimitrov K.M."/>
            <person name="Suarez D.L."/>
            <person name="Swayne D.E."/>
        </authorList>
    </citation>
    <scope>NUCLEOTIDE SEQUENCE [LARGE SCALE GENOMIC DNA]</scope>
    <source>
        <strain evidence="8 9">DSM 43828</strain>
    </source>
</reference>
<evidence type="ECO:0000256" key="5">
    <source>
        <dbReference type="ARBA" id="ARBA00023136"/>
    </source>
</evidence>
<dbReference type="Pfam" id="PF01578">
    <property type="entry name" value="Cytochrom_C_asm"/>
    <property type="match status" value="1"/>
</dbReference>
<keyword evidence="3" id="KW-0201">Cytochrome c-type biogenesis</keyword>
<feature type="transmembrane region" description="Helical" evidence="6">
    <location>
        <begin position="256"/>
        <end position="280"/>
    </location>
</feature>